<evidence type="ECO:0000256" key="3">
    <source>
        <dbReference type="ARBA" id="ARBA00023157"/>
    </source>
</evidence>
<name>A0A8B9J772_ASTMX</name>
<evidence type="ECO:0000256" key="2">
    <source>
        <dbReference type="ARBA" id="ARBA00022737"/>
    </source>
</evidence>
<dbReference type="FunFam" id="3.10.250.10:FF:000006">
    <property type="entry name" value="neurotrypsin isoform X2"/>
    <property type="match status" value="1"/>
</dbReference>
<dbReference type="SUPFAM" id="SSF56487">
    <property type="entry name" value="SRCR-like"/>
    <property type="match status" value="1"/>
</dbReference>
<evidence type="ECO:0000313" key="8">
    <source>
        <dbReference type="Proteomes" id="UP000694621"/>
    </source>
</evidence>
<proteinExistence type="predicted"/>
<dbReference type="PANTHER" id="PTHR47653">
    <property type="entry name" value="PROTEIN BARK BEETLE"/>
    <property type="match status" value="1"/>
</dbReference>
<dbReference type="InterPro" id="IPR001190">
    <property type="entry name" value="SRCR"/>
</dbReference>
<evidence type="ECO:0000256" key="5">
    <source>
        <dbReference type="PROSITE-ProRule" id="PRU00196"/>
    </source>
</evidence>
<keyword evidence="2" id="KW-0677">Repeat</keyword>
<dbReference type="Gene3D" id="3.10.250.10">
    <property type="entry name" value="SRCR-like domain"/>
    <property type="match status" value="1"/>
</dbReference>
<dbReference type="PROSITE" id="PS50287">
    <property type="entry name" value="SRCR_2"/>
    <property type="match status" value="1"/>
</dbReference>
<comment type="caution">
    <text evidence="5">Lacks conserved residue(s) required for the propagation of feature annotation.</text>
</comment>
<keyword evidence="4" id="KW-0325">Glycoprotein</keyword>
<accession>A0A8B9J772</accession>
<dbReference type="GO" id="GO:0016020">
    <property type="term" value="C:membrane"/>
    <property type="evidence" value="ECO:0007669"/>
    <property type="project" value="InterPro"/>
</dbReference>
<dbReference type="InterPro" id="IPR053243">
    <property type="entry name" value="SJ_maturation_regulator"/>
</dbReference>
<organism evidence="7 8">
    <name type="scientific">Astyanax mexicanus</name>
    <name type="common">Blind cave fish</name>
    <name type="synonym">Astyanax fasciatus mexicanus</name>
    <dbReference type="NCBI Taxonomy" id="7994"/>
    <lineage>
        <taxon>Eukaryota</taxon>
        <taxon>Metazoa</taxon>
        <taxon>Chordata</taxon>
        <taxon>Craniata</taxon>
        <taxon>Vertebrata</taxon>
        <taxon>Euteleostomi</taxon>
        <taxon>Actinopterygii</taxon>
        <taxon>Neopterygii</taxon>
        <taxon>Teleostei</taxon>
        <taxon>Ostariophysi</taxon>
        <taxon>Characiformes</taxon>
        <taxon>Characoidei</taxon>
        <taxon>Acestrorhamphidae</taxon>
        <taxon>Acestrorhamphinae</taxon>
        <taxon>Astyanax</taxon>
    </lineage>
</organism>
<dbReference type="Proteomes" id="UP000694621">
    <property type="component" value="Unplaced"/>
</dbReference>
<sequence>MTAEQSSNSHYRPPGLLEMKALESLSMYINVRLVGGTGSCSGTVEVYYRGQWGTVCDDDDWDINDGDVVCRQMGCGRALSVHGSAHFGQGFGPTLLDNVHCSGSERSITECRQNRRSRNYCGMWQSSQHHS</sequence>
<dbReference type="Ensembl" id="ENSAMXT00005007762.1">
    <property type="protein sequence ID" value="ENSAMXP00005006862.1"/>
    <property type="gene ID" value="ENSAMXG00005004093.1"/>
</dbReference>
<dbReference type="Pfam" id="PF00530">
    <property type="entry name" value="SRCR"/>
    <property type="match status" value="1"/>
</dbReference>
<evidence type="ECO:0000259" key="6">
    <source>
        <dbReference type="PROSITE" id="PS50287"/>
    </source>
</evidence>
<evidence type="ECO:0000256" key="1">
    <source>
        <dbReference type="ARBA" id="ARBA00022729"/>
    </source>
</evidence>
<reference evidence="7" key="1">
    <citation type="submission" date="2025-08" db="UniProtKB">
        <authorList>
            <consortium name="Ensembl"/>
        </authorList>
    </citation>
    <scope>IDENTIFICATION</scope>
</reference>
<dbReference type="AlphaFoldDB" id="A0A8B9J772"/>
<dbReference type="GO" id="GO:0045217">
    <property type="term" value="P:cell-cell junction maintenance"/>
    <property type="evidence" value="ECO:0007669"/>
    <property type="project" value="TreeGrafter"/>
</dbReference>
<dbReference type="InterPro" id="IPR036772">
    <property type="entry name" value="SRCR-like_dom_sf"/>
</dbReference>
<keyword evidence="3 5" id="KW-1015">Disulfide bond</keyword>
<feature type="disulfide bond" evidence="5">
    <location>
        <begin position="101"/>
        <end position="111"/>
    </location>
</feature>
<protein>
    <recommendedName>
        <fullName evidence="6">SRCR domain-containing protein</fullName>
    </recommendedName>
</protein>
<evidence type="ECO:0000313" key="7">
    <source>
        <dbReference type="Ensembl" id="ENSAMXP00005006862.1"/>
    </source>
</evidence>
<evidence type="ECO:0000256" key="4">
    <source>
        <dbReference type="ARBA" id="ARBA00023180"/>
    </source>
</evidence>
<dbReference type="PRINTS" id="PR00258">
    <property type="entry name" value="SPERACTRCPTR"/>
</dbReference>
<dbReference type="SMART" id="SM00202">
    <property type="entry name" value="SR"/>
    <property type="match status" value="1"/>
</dbReference>
<dbReference type="PANTHER" id="PTHR47653:SF1">
    <property type="entry name" value="DELETED IN MALIGNANT BRAIN TUMORS 1 PROTEIN"/>
    <property type="match status" value="1"/>
</dbReference>
<keyword evidence="1" id="KW-0732">Signal</keyword>
<feature type="domain" description="SRCR" evidence="6">
    <location>
        <begin position="31"/>
        <end position="131"/>
    </location>
</feature>